<dbReference type="GO" id="GO:0015628">
    <property type="term" value="P:protein secretion by the type II secretion system"/>
    <property type="evidence" value="ECO:0007669"/>
    <property type="project" value="InterPro"/>
</dbReference>
<proteinExistence type="predicted"/>
<dbReference type="AlphaFoldDB" id="F7NPR0"/>
<comment type="subcellular location">
    <subcellularLocation>
        <location evidence="1">Membrane</location>
        <topology evidence="1">Single-pass membrane protein</topology>
    </subcellularLocation>
</comment>
<evidence type="ECO:0000256" key="3">
    <source>
        <dbReference type="ARBA" id="ARBA00022692"/>
    </source>
</evidence>
<dbReference type="GO" id="GO:0016020">
    <property type="term" value="C:membrane"/>
    <property type="evidence" value="ECO:0007669"/>
    <property type="project" value="UniProtKB-SubCell"/>
</dbReference>
<dbReference type="PRINTS" id="PR00813">
    <property type="entry name" value="BCTERIALGSPG"/>
</dbReference>
<evidence type="ECO:0000313" key="7">
    <source>
        <dbReference type="EMBL" id="EGO61901.1"/>
    </source>
</evidence>
<evidence type="ECO:0000256" key="2">
    <source>
        <dbReference type="ARBA" id="ARBA00022481"/>
    </source>
</evidence>
<keyword evidence="4 6" id="KW-1133">Transmembrane helix</keyword>
<dbReference type="SUPFAM" id="SSF54523">
    <property type="entry name" value="Pili subunits"/>
    <property type="match status" value="1"/>
</dbReference>
<dbReference type="InterPro" id="IPR012902">
    <property type="entry name" value="N_methyl_site"/>
</dbReference>
<evidence type="ECO:0000256" key="6">
    <source>
        <dbReference type="SAM" id="Phobius"/>
    </source>
</evidence>
<evidence type="ECO:0008006" key="9">
    <source>
        <dbReference type="Google" id="ProtNLM"/>
    </source>
</evidence>
<dbReference type="PANTHER" id="PTHR30093">
    <property type="entry name" value="GENERAL SECRETION PATHWAY PROTEIN G"/>
    <property type="match status" value="1"/>
</dbReference>
<evidence type="ECO:0000256" key="4">
    <source>
        <dbReference type="ARBA" id="ARBA00022989"/>
    </source>
</evidence>
<keyword evidence="5 6" id="KW-0472">Membrane</keyword>
<dbReference type="Proteomes" id="UP000003240">
    <property type="component" value="Unassembled WGS sequence"/>
</dbReference>
<evidence type="ECO:0000256" key="1">
    <source>
        <dbReference type="ARBA" id="ARBA00004167"/>
    </source>
</evidence>
<dbReference type="STRING" id="1009370.ALO_20537"/>
<dbReference type="Gene3D" id="3.30.700.10">
    <property type="entry name" value="Glycoprotein, Type 4 Pilin"/>
    <property type="match status" value="1"/>
</dbReference>
<sequence>MSQSAFTLIELIVVISIIGILAAIAVPRFTSAINTSKIVKIQADLKAIEGAVILYNADVGGYPSSVAALSSQVNGKGPWLNAEPIPPLDVKLTATTLENTSDIKYEINSAGQATYRGLTAEQIK</sequence>
<dbReference type="Pfam" id="PF07963">
    <property type="entry name" value="N_methyl"/>
    <property type="match status" value="1"/>
</dbReference>
<gene>
    <name evidence="7" type="ORF">ALO_20537</name>
</gene>
<dbReference type="NCBIfam" id="TIGR02532">
    <property type="entry name" value="IV_pilin_GFxxxE"/>
    <property type="match status" value="1"/>
</dbReference>
<name>F7NPR0_9FIRM</name>
<dbReference type="InterPro" id="IPR045584">
    <property type="entry name" value="Pilin-like"/>
</dbReference>
<comment type="caution">
    <text evidence="7">The sequence shown here is derived from an EMBL/GenBank/DDBJ whole genome shotgun (WGS) entry which is preliminary data.</text>
</comment>
<dbReference type="RefSeq" id="WP_004099597.1">
    <property type="nucleotide sequence ID" value="NZ_AFGF01000269.1"/>
</dbReference>
<protein>
    <recommendedName>
        <fullName evidence="9">Prepilin-type N-terminal cleavage/methylation domain-containing protein</fullName>
    </recommendedName>
</protein>
<organism evidence="7 8">
    <name type="scientific">Acetonema longum DSM 6540</name>
    <dbReference type="NCBI Taxonomy" id="1009370"/>
    <lineage>
        <taxon>Bacteria</taxon>
        <taxon>Bacillati</taxon>
        <taxon>Bacillota</taxon>
        <taxon>Negativicutes</taxon>
        <taxon>Acetonemataceae</taxon>
        <taxon>Acetonema</taxon>
    </lineage>
</organism>
<evidence type="ECO:0000256" key="5">
    <source>
        <dbReference type="ARBA" id="ARBA00023136"/>
    </source>
</evidence>
<dbReference type="eggNOG" id="COG4968">
    <property type="taxonomic scope" value="Bacteria"/>
</dbReference>
<dbReference type="EMBL" id="AFGF01000269">
    <property type="protein sequence ID" value="EGO61901.1"/>
    <property type="molecule type" value="Genomic_DNA"/>
</dbReference>
<keyword evidence="8" id="KW-1185">Reference proteome</keyword>
<reference evidence="7 8" key="1">
    <citation type="journal article" date="2011" name="EMBO J.">
        <title>Structural diversity of bacterial flagellar motors.</title>
        <authorList>
            <person name="Chen S."/>
            <person name="Beeby M."/>
            <person name="Murphy G.E."/>
            <person name="Leadbetter J.R."/>
            <person name="Hendrixson D.R."/>
            <person name="Briegel A."/>
            <person name="Li Z."/>
            <person name="Shi J."/>
            <person name="Tocheva E.I."/>
            <person name="Muller A."/>
            <person name="Dobro M.J."/>
            <person name="Jensen G.J."/>
        </authorList>
    </citation>
    <scope>NUCLEOTIDE SEQUENCE [LARGE SCALE GENOMIC DNA]</scope>
    <source>
        <strain evidence="7 8">DSM 6540</strain>
    </source>
</reference>
<dbReference type="PANTHER" id="PTHR30093:SF44">
    <property type="entry name" value="TYPE II SECRETION SYSTEM CORE PROTEIN G"/>
    <property type="match status" value="1"/>
</dbReference>
<feature type="transmembrane region" description="Helical" evidence="6">
    <location>
        <begin position="6"/>
        <end position="26"/>
    </location>
</feature>
<keyword evidence="3 6" id="KW-0812">Transmembrane</keyword>
<evidence type="ECO:0000313" key="8">
    <source>
        <dbReference type="Proteomes" id="UP000003240"/>
    </source>
</evidence>
<dbReference type="GO" id="GO:0015627">
    <property type="term" value="C:type II protein secretion system complex"/>
    <property type="evidence" value="ECO:0007669"/>
    <property type="project" value="InterPro"/>
</dbReference>
<keyword evidence="2" id="KW-0488">Methylation</keyword>
<dbReference type="InterPro" id="IPR000983">
    <property type="entry name" value="Bac_GSPG_pilin"/>
</dbReference>
<accession>F7NPR0</accession>